<feature type="transmembrane region" description="Helical" evidence="2">
    <location>
        <begin position="248"/>
        <end position="270"/>
    </location>
</feature>
<evidence type="ECO:0000256" key="2">
    <source>
        <dbReference type="SAM" id="Phobius"/>
    </source>
</evidence>
<name>A0A4Q9KFI7_9ACTN</name>
<feature type="transmembrane region" description="Helical" evidence="2">
    <location>
        <begin position="65"/>
        <end position="84"/>
    </location>
</feature>
<keyword evidence="2" id="KW-1133">Transmembrane helix</keyword>
<feature type="transmembrane region" description="Helical" evidence="2">
    <location>
        <begin position="32"/>
        <end position="58"/>
    </location>
</feature>
<feature type="compositionally biased region" description="Polar residues" evidence="1">
    <location>
        <begin position="10"/>
        <end position="21"/>
    </location>
</feature>
<keyword evidence="2" id="KW-0812">Transmembrane</keyword>
<dbReference type="Proteomes" id="UP000292373">
    <property type="component" value="Unassembled WGS sequence"/>
</dbReference>
<evidence type="ECO:0000313" key="3">
    <source>
        <dbReference type="EMBL" id="TBT87178.1"/>
    </source>
</evidence>
<evidence type="ECO:0000313" key="4">
    <source>
        <dbReference type="Proteomes" id="UP000292373"/>
    </source>
</evidence>
<organism evidence="3 4">
    <name type="scientific">Propioniciclava sinopodophylli</name>
    <dbReference type="NCBI Taxonomy" id="1837344"/>
    <lineage>
        <taxon>Bacteria</taxon>
        <taxon>Bacillati</taxon>
        <taxon>Actinomycetota</taxon>
        <taxon>Actinomycetes</taxon>
        <taxon>Propionibacteriales</taxon>
        <taxon>Propionibacteriaceae</taxon>
        <taxon>Propioniciclava</taxon>
    </lineage>
</organism>
<feature type="transmembrane region" description="Helical" evidence="2">
    <location>
        <begin position="379"/>
        <end position="397"/>
    </location>
</feature>
<keyword evidence="4" id="KW-1185">Reference proteome</keyword>
<accession>A0A4Q9KFI7</accession>
<dbReference type="Pfam" id="PF19877">
    <property type="entry name" value="DUF6350"/>
    <property type="match status" value="1"/>
</dbReference>
<reference evidence="3 4" key="1">
    <citation type="submission" date="2019-01" db="EMBL/GenBank/DDBJ databases">
        <title>Lactibacter flavus gen. nov., sp. nov., a novel bacterium of the family Propionibacteriaceae isolated from raw milk and dairy products.</title>
        <authorList>
            <person name="Huptas C."/>
            <person name="Wenning M."/>
            <person name="Breitenwieser F."/>
            <person name="Doll E."/>
            <person name="Von Neubeck M."/>
            <person name="Busse H.-J."/>
            <person name="Scherer S."/>
        </authorList>
    </citation>
    <scope>NUCLEOTIDE SEQUENCE [LARGE SCALE GENOMIC DNA]</scope>
    <source>
        <strain evidence="3 4">KCTC 33808</strain>
    </source>
</reference>
<feature type="region of interest" description="Disordered" evidence="1">
    <location>
        <begin position="1"/>
        <end position="25"/>
    </location>
</feature>
<gene>
    <name evidence="3" type="ORF">ET989_02360</name>
</gene>
<protein>
    <submittedName>
        <fullName evidence="3">Uncharacterized protein</fullName>
    </submittedName>
</protein>
<keyword evidence="2" id="KW-0472">Membrane</keyword>
<feature type="transmembrane region" description="Helical" evidence="2">
    <location>
        <begin position="340"/>
        <end position="359"/>
    </location>
</feature>
<feature type="transmembrane region" description="Helical" evidence="2">
    <location>
        <begin position="282"/>
        <end position="304"/>
    </location>
</feature>
<dbReference type="RefSeq" id="WP_131166964.1">
    <property type="nucleotide sequence ID" value="NZ_SDMQ01000002.1"/>
</dbReference>
<sequence length="415" mass="41579">MRTPLEPRRSTVSLTVASPTEPTAPENPRIPYVPWLVAALVWTACAALLGFVVVGLFASVSWLTAIHLAAADVFATIGQGWLALHGAAASIGGVHLGMVPLGLALLVAAACAFAAHHAAGQYDLAPDAPPRTAWLAWAGVTGAGVGAYFVVGVILAAVLGGPAQLAAAVPGLVLLPLVGCGVGALSGLGLEPLAGLPEWVRRLPGAAGLGLAVLLAGGLLAGIVALVAHWPQVAALHDSLQPDTVGAVVLTLVQLAYLPNLIVWAGSFALGAGVSLGGTGVVAPGVAIPTVLPAIPVLGAVPGVPGVADWAWPLVGVAAGAASAWWLLRQSAPEWQPCLWQGAVAGVAPGLGWLLLAWLSTGDLGVDRLVGFGPRFPDLLLWATLPLALAGGLYGVGRALWLSRRAPAAEDAPTG</sequence>
<evidence type="ECO:0000256" key="1">
    <source>
        <dbReference type="SAM" id="MobiDB-lite"/>
    </source>
</evidence>
<dbReference type="OrthoDB" id="3742900at2"/>
<feature type="transmembrane region" description="Helical" evidence="2">
    <location>
        <begin position="135"/>
        <end position="159"/>
    </location>
</feature>
<dbReference type="EMBL" id="SDMQ01000002">
    <property type="protein sequence ID" value="TBT87178.1"/>
    <property type="molecule type" value="Genomic_DNA"/>
</dbReference>
<feature type="transmembrane region" description="Helical" evidence="2">
    <location>
        <begin position="310"/>
        <end position="328"/>
    </location>
</feature>
<dbReference type="AlphaFoldDB" id="A0A4Q9KFI7"/>
<feature type="transmembrane region" description="Helical" evidence="2">
    <location>
        <begin position="206"/>
        <end position="228"/>
    </location>
</feature>
<feature type="transmembrane region" description="Helical" evidence="2">
    <location>
        <begin position="165"/>
        <end position="185"/>
    </location>
</feature>
<dbReference type="InterPro" id="IPR045931">
    <property type="entry name" value="DUF6350"/>
</dbReference>
<comment type="caution">
    <text evidence="3">The sequence shown here is derived from an EMBL/GenBank/DDBJ whole genome shotgun (WGS) entry which is preliminary data.</text>
</comment>
<proteinExistence type="predicted"/>
<feature type="transmembrane region" description="Helical" evidence="2">
    <location>
        <begin position="96"/>
        <end position="115"/>
    </location>
</feature>